<evidence type="ECO:0000256" key="13">
    <source>
        <dbReference type="PROSITE-ProRule" id="PRU00283"/>
    </source>
</evidence>
<evidence type="ECO:0000256" key="6">
    <source>
        <dbReference type="ARBA" id="ARBA00022741"/>
    </source>
</evidence>
<evidence type="ECO:0000256" key="2">
    <source>
        <dbReference type="ARBA" id="ARBA00010103"/>
    </source>
</evidence>
<dbReference type="InterPro" id="IPR000225">
    <property type="entry name" value="Armadillo"/>
</dbReference>
<gene>
    <name evidence="17" type="ORF">Nepgr_001273</name>
</gene>
<dbReference type="GO" id="GO:0090307">
    <property type="term" value="P:mitotic spindle assembly"/>
    <property type="evidence" value="ECO:0007669"/>
    <property type="project" value="TreeGrafter"/>
</dbReference>
<name>A0AAD3RWV1_NEPGR</name>
<dbReference type="Gene3D" id="3.40.850.10">
    <property type="entry name" value="Kinesin motor domain"/>
    <property type="match status" value="1"/>
</dbReference>
<keyword evidence="10" id="KW-0206">Cytoskeleton</keyword>
<feature type="repeat" description="ARM" evidence="12">
    <location>
        <begin position="852"/>
        <end position="895"/>
    </location>
</feature>
<dbReference type="GO" id="GO:0008574">
    <property type="term" value="F:plus-end-directed microtubule motor activity"/>
    <property type="evidence" value="ECO:0007669"/>
    <property type="project" value="TreeGrafter"/>
</dbReference>
<dbReference type="InterPro" id="IPR016024">
    <property type="entry name" value="ARM-type_fold"/>
</dbReference>
<feature type="coiled-coil region" evidence="14">
    <location>
        <begin position="569"/>
        <end position="758"/>
    </location>
</feature>
<evidence type="ECO:0000256" key="15">
    <source>
        <dbReference type="SAM" id="MobiDB-lite"/>
    </source>
</evidence>
<feature type="binding site" evidence="13">
    <location>
        <begin position="180"/>
        <end position="187"/>
    </location>
    <ligand>
        <name>ATP</name>
        <dbReference type="ChEBI" id="CHEBI:30616"/>
    </ligand>
</feature>
<dbReference type="AlphaFoldDB" id="A0AAD3RWV1"/>
<keyword evidence="18" id="KW-1185">Reference proteome</keyword>
<dbReference type="GO" id="GO:0007018">
    <property type="term" value="P:microtubule-based movement"/>
    <property type="evidence" value="ECO:0007669"/>
    <property type="project" value="InterPro"/>
</dbReference>
<dbReference type="PANTHER" id="PTHR47970">
    <property type="entry name" value="KINESIN-LIKE PROTEIN KIF11"/>
    <property type="match status" value="1"/>
</dbReference>
<keyword evidence="7 13" id="KW-0067">ATP-binding</keyword>
<dbReference type="Pfam" id="PF00514">
    <property type="entry name" value="Arm"/>
    <property type="match status" value="1"/>
</dbReference>
<evidence type="ECO:0000256" key="8">
    <source>
        <dbReference type="ARBA" id="ARBA00023054"/>
    </source>
</evidence>
<dbReference type="CDD" id="cd00106">
    <property type="entry name" value="KISc"/>
    <property type="match status" value="1"/>
</dbReference>
<keyword evidence="3" id="KW-0963">Cytoplasm</keyword>
<dbReference type="Gene3D" id="1.25.10.10">
    <property type="entry name" value="Leucine-rich Repeat Variant"/>
    <property type="match status" value="1"/>
</dbReference>
<dbReference type="PROSITE" id="PS00411">
    <property type="entry name" value="KINESIN_MOTOR_1"/>
    <property type="match status" value="1"/>
</dbReference>
<dbReference type="InterPro" id="IPR001752">
    <property type="entry name" value="Kinesin_motor_dom"/>
</dbReference>
<accession>A0AAD3RWV1</accession>
<evidence type="ECO:0000256" key="5">
    <source>
        <dbReference type="ARBA" id="ARBA00022737"/>
    </source>
</evidence>
<dbReference type="GO" id="GO:0051231">
    <property type="term" value="P:spindle elongation"/>
    <property type="evidence" value="ECO:0007669"/>
    <property type="project" value="TreeGrafter"/>
</dbReference>
<evidence type="ECO:0000256" key="7">
    <source>
        <dbReference type="ARBA" id="ARBA00022840"/>
    </source>
</evidence>
<feature type="coiled-coil region" evidence="14">
    <location>
        <begin position="456"/>
        <end position="526"/>
    </location>
</feature>
<evidence type="ECO:0000256" key="10">
    <source>
        <dbReference type="ARBA" id="ARBA00023212"/>
    </source>
</evidence>
<evidence type="ECO:0000313" key="17">
    <source>
        <dbReference type="EMBL" id="GMG99433.1"/>
    </source>
</evidence>
<dbReference type="SMART" id="SM00129">
    <property type="entry name" value="KISc"/>
    <property type="match status" value="1"/>
</dbReference>
<protein>
    <recommendedName>
        <fullName evidence="16">Kinesin motor domain-containing protein</fullName>
    </recommendedName>
</protein>
<dbReference type="GO" id="GO:0005876">
    <property type="term" value="C:spindle microtubule"/>
    <property type="evidence" value="ECO:0007669"/>
    <property type="project" value="TreeGrafter"/>
</dbReference>
<dbReference type="PANTHER" id="PTHR47970:SF6">
    <property type="entry name" value="KINESIN-LIKE PROTEIN KIN-UC ISOFORM X1"/>
    <property type="match status" value="1"/>
</dbReference>
<comment type="caution">
    <text evidence="17">The sequence shown here is derived from an EMBL/GenBank/DDBJ whole genome shotgun (WGS) entry which is preliminary data.</text>
</comment>
<dbReference type="FunFam" id="3.40.850.10:FF:000036">
    <property type="entry name" value="Kinesin-like protein"/>
    <property type="match status" value="1"/>
</dbReference>
<dbReference type="InterPro" id="IPR047149">
    <property type="entry name" value="KIF11-like"/>
</dbReference>
<dbReference type="InterPro" id="IPR027417">
    <property type="entry name" value="P-loop_NTPase"/>
</dbReference>
<evidence type="ECO:0000259" key="16">
    <source>
        <dbReference type="PROSITE" id="PS50067"/>
    </source>
</evidence>
<comment type="subcellular location">
    <subcellularLocation>
        <location evidence="1">Cytoplasm</location>
        <location evidence="1">Cytoskeleton</location>
    </subcellularLocation>
</comment>
<evidence type="ECO:0000313" key="18">
    <source>
        <dbReference type="Proteomes" id="UP001279734"/>
    </source>
</evidence>
<dbReference type="EMBL" id="BSYO01000001">
    <property type="protein sequence ID" value="GMG99433.1"/>
    <property type="molecule type" value="Genomic_DNA"/>
</dbReference>
<dbReference type="SUPFAM" id="SSF48371">
    <property type="entry name" value="ARM repeat"/>
    <property type="match status" value="1"/>
</dbReference>
<organism evidence="17 18">
    <name type="scientific">Nepenthes gracilis</name>
    <name type="common">Slender pitcher plant</name>
    <dbReference type="NCBI Taxonomy" id="150966"/>
    <lineage>
        <taxon>Eukaryota</taxon>
        <taxon>Viridiplantae</taxon>
        <taxon>Streptophyta</taxon>
        <taxon>Embryophyta</taxon>
        <taxon>Tracheophyta</taxon>
        <taxon>Spermatophyta</taxon>
        <taxon>Magnoliopsida</taxon>
        <taxon>eudicotyledons</taxon>
        <taxon>Gunneridae</taxon>
        <taxon>Pentapetalae</taxon>
        <taxon>Caryophyllales</taxon>
        <taxon>Nepenthaceae</taxon>
        <taxon>Nepenthes</taxon>
    </lineage>
</organism>
<dbReference type="Proteomes" id="UP001279734">
    <property type="component" value="Unassembled WGS sequence"/>
</dbReference>
<feature type="domain" description="Kinesin motor" evidence="16">
    <location>
        <begin position="96"/>
        <end position="440"/>
    </location>
</feature>
<dbReference type="GO" id="GO:0072686">
    <property type="term" value="C:mitotic spindle"/>
    <property type="evidence" value="ECO:0007669"/>
    <property type="project" value="TreeGrafter"/>
</dbReference>
<evidence type="ECO:0000256" key="1">
    <source>
        <dbReference type="ARBA" id="ARBA00004245"/>
    </source>
</evidence>
<dbReference type="InterPro" id="IPR036961">
    <property type="entry name" value="Kinesin_motor_dom_sf"/>
</dbReference>
<dbReference type="PRINTS" id="PR00380">
    <property type="entry name" value="KINESINHEAVY"/>
</dbReference>
<reference evidence="17" key="1">
    <citation type="submission" date="2023-05" db="EMBL/GenBank/DDBJ databases">
        <title>Nepenthes gracilis genome sequencing.</title>
        <authorList>
            <person name="Fukushima K."/>
        </authorList>
    </citation>
    <scope>NUCLEOTIDE SEQUENCE</scope>
    <source>
        <strain evidence="17">SING2019-196</strain>
    </source>
</reference>
<keyword evidence="8 14" id="KW-0175">Coiled coil</keyword>
<evidence type="ECO:0000256" key="4">
    <source>
        <dbReference type="ARBA" id="ARBA00022701"/>
    </source>
</evidence>
<comment type="similarity">
    <text evidence="2">Belongs to the TRAFAC class myosin-kinesin ATPase superfamily. Kinesin family. Ungrouped subfamily.</text>
</comment>
<dbReference type="Pfam" id="PF00225">
    <property type="entry name" value="Kinesin"/>
    <property type="match status" value="1"/>
</dbReference>
<dbReference type="PROSITE" id="PS50176">
    <property type="entry name" value="ARM_REPEAT"/>
    <property type="match status" value="2"/>
</dbReference>
<dbReference type="InterPro" id="IPR011989">
    <property type="entry name" value="ARM-like"/>
</dbReference>
<feature type="repeat" description="ARM" evidence="12">
    <location>
        <begin position="811"/>
        <end position="853"/>
    </location>
</feature>
<feature type="compositionally biased region" description="Low complexity" evidence="15">
    <location>
        <begin position="16"/>
        <end position="35"/>
    </location>
</feature>
<dbReference type="SMART" id="SM00185">
    <property type="entry name" value="ARM"/>
    <property type="match status" value="3"/>
</dbReference>
<sequence>MASNSSQRSAKERQASQGSFSTSSLSSSASSLSKSANGPVQQSNRSKAPSKRPVTPNSRAPSTIDSEPVLKVPTKSSVTPISRTNSIIYNDPEPGRVRVSVRLRPINDDLASDTDYADCVELQPEMKKVKLRKNNWNSESYKFDEVFTETATQKRVYQVAAKPVVESVLSGFNGTIMAYGQTGTGKTYTVGNLGKDDASERGIMVRALEDIIANTSPAHDTMEVSYLQLYMDSVQDLLSPDKINIPIVEKPKTGEVLLPGSTVVKIRDLDHFMELLQKGEAHRHAANTKMNTNSSRSHAILMVYVRRSVPGRLDTSVYSHEKVRGTDLLGSTGIGTFQRSKLLIVDLAGSERIDKSGSEGQLLEEAKFINLSLTSLGKCINALAENSCHIPTRESKLTRLLRDSFGGSARTSLIITIGPSARHHAETFSTIMFGERAMKIVNMVKLKEEFDYESLYRKLEIQVDHLTREIDRQQKLRDNYINEMEKKLKECQISFSEAEKSLVTRSEILEKENARLEMEMKDTLAELNHEKDFNKWLRDEVARLEMCLEHCKQEQHENSKYQSTVADTTQMYEKQIAELIEQLEDEQAHFEDAEGQLDAMKKLLSDHEMSIKQHQLENLRFQNLFSDTTQAYEKKIEELTKHLEDEHAHRELAEARVGSLEKLLSDQNSIQSKDQIDNSELRSKLEELDHKRQSEVTELQTKLEEVNRSHERAINELLSFKVQNIDLLSEKDKIRSELDTALNKLLDEEKQRMILENELIRIRKVVLENNEGFEDKKLHMSRGSSSFRTTMGLHGSLSSQRSTISKFCEEVGLEKILSLLSSEDTDLQMQAVKVVANLAAEDNNQEKIVNGGGLDALLMLLRSSQSITILRVASGAIANLAMKETNQSLIMSKGGAELLASTASKTEDPQTFRMVSGAIANLCGNVNLHLMLEQEECIKALIGMARYGNPDVVAQVARGLANFAKCETREVTLGNRKGQSLLMEDGALTWLIDNANTTSASARRHIELALCHLAQNEDNTRDFISTGGLKEVVRIASESTNEDIRNLAKMTLKMNPTFQAQLCTKR</sequence>
<dbReference type="GO" id="GO:0008017">
    <property type="term" value="F:microtubule binding"/>
    <property type="evidence" value="ECO:0007669"/>
    <property type="project" value="InterPro"/>
</dbReference>
<keyword evidence="5" id="KW-0677">Repeat</keyword>
<evidence type="ECO:0000256" key="12">
    <source>
        <dbReference type="PROSITE-ProRule" id="PRU00259"/>
    </source>
</evidence>
<dbReference type="GO" id="GO:0005524">
    <property type="term" value="F:ATP binding"/>
    <property type="evidence" value="ECO:0007669"/>
    <property type="project" value="UniProtKB-UniRule"/>
</dbReference>
<proteinExistence type="inferred from homology"/>
<keyword evidence="9 13" id="KW-0505">Motor protein</keyword>
<dbReference type="InterPro" id="IPR019821">
    <property type="entry name" value="Kinesin_motor_CS"/>
</dbReference>
<feature type="compositionally biased region" description="Polar residues" evidence="15">
    <location>
        <begin position="36"/>
        <end position="47"/>
    </location>
</feature>
<evidence type="ECO:0000256" key="14">
    <source>
        <dbReference type="SAM" id="Coils"/>
    </source>
</evidence>
<keyword evidence="6 13" id="KW-0547">Nucleotide-binding</keyword>
<evidence type="ECO:0000256" key="9">
    <source>
        <dbReference type="ARBA" id="ARBA00023175"/>
    </source>
</evidence>
<dbReference type="PROSITE" id="PS50067">
    <property type="entry name" value="KINESIN_MOTOR_2"/>
    <property type="match status" value="1"/>
</dbReference>
<comment type="subunit">
    <text evidence="11">Interacts (via C-terminus) with NEK5.</text>
</comment>
<evidence type="ECO:0000256" key="3">
    <source>
        <dbReference type="ARBA" id="ARBA00022490"/>
    </source>
</evidence>
<evidence type="ECO:0000256" key="11">
    <source>
        <dbReference type="ARBA" id="ARBA00063975"/>
    </source>
</evidence>
<feature type="compositionally biased region" description="Polar residues" evidence="15">
    <location>
        <begin position="55"/>
        <end position="65"/>
    </location>
</feature>
<feature type="region of interest" description="Disordered" evidence="15">
    <location>
        <begin position="1"/>
        <end position="77"/>
    </location>
</feature>
<dbReference type="SUPFAM" id="SSF52540">
    <property type="entry name" value="P-loop containing nucleoside triphosphate hydrolases"/>
    <property type="match status" value="1"/>
</dbReference>
<keyword evidence="4" id="KW-0493">Microtubule</keyword>